<gene>
    <name evidence="2" type="ORF">F4560_006362</name>
</gene>
<evidence type="ECO:0000313" key="2">
    <source>
        <dbReference type="EMBL" id="MBB5806594.1"/>
    </source>
</evidence>
<comment type="caution">
    <text evidence="2">The sequence shown here is derived from an EMBL/GenBank/DDBJ whole genome shotgun (WGS) entry which is preliminary data.</text>
</comment>
<evidence type="ECO:0000259" key="1">
    <source>
        <dbReference type="Pfam" id="PF12697"/>
    </source>
</evidence>
<dbReference type="GO" id="GO:0003824">
    <property type="term" value="F:catalytic activity"/>
    <property type="evidence" value="ECO:0007669"/>
    <property type="project" value="UniProtKB-ARBA"/>
</dbReference>
<feature type="domain" description="AB hydrolase-1" evidence="1">
    <location>
        <begin position="4"/>
        <end position="215"/>
    </location>
</feature>
<reference evidence="2 3" key="1">
    <citation type="submission" date="2020-08" db="EMBL/GenBank/DDBJ databases">
        <title>Sequencing the genomes of 1000 actinobacteria strains.</title>
        <authorList>
            <person name="Klenk H.-P."/>
        </authorList>
    </citation>
    <scope>NUCLEOTIDE SEQUENCE [LARGE SCALE GENOMIC DNA]</scope>
    <source>
        <strain evidence="2 3">DSM 45486</strain>
    </source>
</reference>
<dbReference type="Gene3D" id="3.40.50.1820">
    <property type="entry name" value="alpha/beta hydrolase"/>
    <property type="match status" value="1"/>
</dbReference>
<organism evidence="2 3">
    <name type="scientific">Saccharothrix ecbatanensis</name>
    <dbReference type="NCBI Taxonomy" id="1105145"/>
    <lineage>
        <taxon>Bacteria</taxon>
        <taxon>Bacillati</taxon>
        <taxon>Actinomycetota</taxon>
        <taxon>Actinomycetes</taxon>
        <taxon>Pseudonocardiales</taxon>
        <taxon>Pseudonocardiaceae</taxon>
        <taxon>Saccharothrix</taxon>
    </lineage>
</organism>
<dbReference type="AlphaFoldDB" id="A0A7W9M436"/>
<dbReference type="SUPFAM" id="SSF53474">
    <property type="entry name" value="alpha/beta-Hydrolases"/>
    <property type="match status" value="1"/>
</dbReference>
<dbReference type="RefSeq" id="WP_184926301.1">
    <property type="nucleotide sequence ID" value="NZ_JACHMO010000001.1"/>
</dbReference>
<evidence type="ECO:0000313" key="3">
    <source>
        <dbReference type="Proteomes" id="UP000552097"/>
    </source>
</evidence>
<proteinExistence type="predicted"/>
<dbReference type="PANTHER" id="PTHR37017:SF11">
    <property type="entry name" value="ESTERASE_LIPASE_THIOESTERASE DOMAIN-CONTAINING PROTEIN"/>
    <property type="match status" value="1"/>
</dbReference>
<dbReference type="Proteomes" id="UP000552097">
    <property type="component" value="Unassembled WGS sequence"/>
</dbReference>
<dbReference type="InterPro" id="IPR052897">
    <property type="entry name" value="Sec-Metab_Biosynth_Hydrolase"/>
</dbReference>
<accession>A0A7W9M436</accession>
<protein>
    <submittedName>
        <fullName evidence="2">Pimeloyl-ACP methyl ester carboxylesterase</fullName>
    </submittedName>
</protein>
<keyword evidence="3" id="KW-1185">Reference proteome</keyword>
<name>A0A7W9M436_9PSEU</name>
<dbReference type="PANTHER" id="PTHR37017">
    <property type="entry name" value="AB HYDROLASE-1 DOMAIN-CONTAINING PROTEIN-RELATED"/>
    <property type="match status" value="1"/>
</dbReference>
<dbReference type="InterPro" id="IPR029058">
    <property type="entry name" value="AB_hydrolase_fold"/>
</dbReference>
<dbReference type="Pfam" id="PF12697">
    <property type="entry name" value="Abhydrolase_6"/>
    <property type="match status" value="1"/>
</dbReference>
<dbReference type="EMBL" id="JACHMO010000001">
    <property type="protein sequence ID" value="MBB5806594.1"/>
    <property type="molecule type" value="Genomic_DNA"/>
</dbReference>
<dbReference type="InterPro" id="IPR000073">
    <property type="entry name" value="AB_hydrolase_1"/>
</dbReference>
<sequence length="225" mass="24364">MDYVFVHGTTQSPTAWRPVEDLLRRRGHRTVAVDLPTDQPELRAVDYAAIARAQAGDMLAPVLVGHSGAGLLMPAIARAVAASHLAWIAAMIPGPVSLADELAADTGEMFNPEWRALTDPPTADPVVAAYFLFHDCDLAGVRAGLRSLRLFYPAATYREVHELPDVPSTYVLPREDRTLRPSWMRRAARERLGVDAIEVDGGHCPQTSRPETLAAVLGAAWSGPA</sequence>